<evidence type="ECO:0000256" key="1">
    <source>
        <dbReference type="SAM" id="Coils"/>
    </source>
</evidence>
<evidence type="ECO:0000313" key="4">
    <source>
        <dbReference type="EMBL" id="NME52260.1"/>
    </source>
</evidence>
<reference evidence="4 5" key="1">
    <citation type="submission" date="2020-04" db="EMBL/GenBank/DDBJ databases">
        <authorList>
            <person name="Hitch T.C.A."/>
            <person name="Wylensek D."/>
            <person name="Clavel T."/>
        </authorList>
    </citation>
    <scope>NUCLEOTIDE SEQUENCE [LARGE SCALE GENOMIC DNA]</scope>
    <source>
        <strain evidence="4 5">PG-251-APC-1</strain>
    </source>
</reference>
<feature type="compositionally biased region" description="Pro residues" evidence="2">
    <location>
        <begin position="309"/>
        <end position="323"/>
    </location>
</feature>
<organism evidence="4 5">
    <name type="scientific">Desulfovibrio piger</name>
    <dbReference type="NCBI Taxonomy" id="901"/>
    <lineage>
        <taxon>Bacteria</taxon>
        <taxon>Pseudomonadati</taxon>
        <taxon>Thermodesulfobacteriota</taxon>
        <taxon>Desulfovibrionia</taxon>
        <taxon>Desulfovibrionales</taxon>
        <taxon>Desulfovibrionaceae</taxon>
        <taxon>Desulfovibrio</taxon>
    </lineage>
</organism>
<proteinExistence type="predicted"/>
<feature type="region of interest" description="Disordered" evidence="2">
    <location>
        <begin position="302"/>
        <end position="395"/>
    </location>
</feature>
<dbReference type="Gene3D" id="2.40.30.170">
    <property type="match status" value="1"/>
</dbReference>
<sequence>MNSLKPGFADELLKLALYDRLLALFRLSPWIILGMLLLVILFFLLNFNRLESGKRIQETDNAYTQLDRVVLEAKVNGYVAQVGFGDFQQVKAGDVLLRVQDADYRVRTDQARAVRDKSAANLERLDLEIGLQEACIRQARVAAENAAARLDLASRENARVQKLFKCNAVSTREADSAEINLRTAQHSHREALAEVRVQERKLELQKADRQLREADLRAAEAQLQSALIDLGHTIITAPGNRHTGARKIQVGDLVREGMQVVSLVLDMPPYIVANYKETQIGNIRAGQPVEILIDTFPATPSRAMWRASRPPPGPPSPCCPRTPRPATSPRSSSASRCVSPSSPGRSAYRRSAPACRSSPASTPAARRREPEPATSRGRYGMHRQKTAGLLRPSRRGRPLAARLHVLPASFPRLPALKFCRNSTAQTLPAARGSRAKAAACRPQDAPQPRKKPPSRAGKRAVASDRLRQD</sequence>
<keyword evidence="3" id="KW-0812">Transmembrane</keyword>
<accession>A0A848CAH2</accession>
<feature type="coiled-coil region" evidence="1">
    <location>
        <begin position="197"/>
        <end position="224"/>
    </location>
</feature>
<dbReference type="SUPFAM" id="SSF111369">
    <property type="entry name" value="HlyD-like secretion proteins"/>
    <property type="match status" value="2"/>
</dbReference>
<dbReference type="AlphaFoldDB" id="A0A848CAH2"/>
<dbReference type="EMBL" id="JABAFY010000021">
    <property type="protein sequence ID" value="NME52260.1"/>
    <property type="molecule type" value="Genomic_DNA"/>
</dbReference>
<dbReference type="PANTHER" id="PTHR30386">
    <property type="entry name" value="MEMBRANE FUSION SUBUNIT OF EMRAB-TOLC MULTIDRUG EFFLUX PUMP"/>
    <property type="match status" value="1"/>
</dbReference>
<feature type="coiled-coil region" evidence="1">
    <location>
        <begin position="136"/>
        <end position="163"/>
    </location>
</feature>
<evidence type="ECO:0000313" key="5">
    <source>
        <dbReference type="Proteomes" id="UP000522333"/>
    </source>
</evidence>
<dbReference type="Gene3D" id="2.40.50.100">
    <property type="match status" value="1"/>
</dbReference>
<comment type="caution">
    <text evidence="4">The sequence shown here is derived from an EMBL/GenBank/DDBJ whole genome shotgun (WGS) entry which is preliminary data.</text>
</comment>
<dbReference type="RefSeq" id="WP_168935639.1">
    <property type="nucleotide sequence ID" value="NZ_JABAFY010000021.1"/>
</dbReference>
<name>A0A848CAH2_9BACT</name>
<feature type="compositionally biased region" description="Low complexity" evidence="2">
    <location>
        <begin position="324"/>
        <end position="364"/>
    </location>
</feature>
<evidence type="ECO:0000256" key="3">
    <source>
        <dbReference type="SAM" id="Phobius"/>
    </source>
</evidence>
<feature type="compositionally biased region" description="Low complexity" evidence="2">
    <location>
        <begin position="429"/>
        <end position="441"/>
    </location>
</feature>
<dbReference type="Gene3D" id="1.10.287.470">
    <property type="entry name" value="Helix hairpin bin"/>
    <property type="match status" value="1"/>
</dbReference>
<feature type="transmembrane region" description="Helical" evidence="3">
    <location>
        <begin position="27"/>
        <end position="47"/>
    </location>
</feature>
<keyword evidence="1" id="KW-0175">Coiled coil</keyword>
<dbReference type="InterPro" id="IPR050739">
    <property type="entry name" value="MFP"/>
</dbReference>
<dbReference type="Proteomes" id="UP000522333">
    <property type="component" value="Unassembled WGS sequence"/>
</dbReference>
<feature type="region of interest" description="Disordered" evidence="2">
    <location>
        <begin position="427"/>
        <end position="469"/>
    </location>
</feature>
<feature type="compositionally biased region" description="Basic residues" evidence="2">
    <location>
        <begin position="448"/>
        <end position="458"/>
    </location>
</feature>
<keyword evidence="3" id="KW-0472">Membrane</keyword>
<dbReference type="PANTHER" id="PTHR30386:SF24">
    <property type="entry name" value="MULTIDRUG RESISTANCE EFFLUX PUMP"/>
    <property type="match status" value="1"/>
</dbReference>
<evidence type="ECO:0008006" key="6">
    <source>
        <dbReference type="Google" id="ProtNLM"/>
    </source>
</evidence>
<gene>
    <name evidence="4" type="ORF">HF854_06900</name>
</gene>
<evidence type="ECO:0000256" key="2">
    <source>
        <dbReference type="SAM" id="MobiDB-lite"/>
    </source>
</evidence>
<protein>
    <recommendedName>
        <fullName evidence="6">HlyD family secretion protein</fullName>
    </recommendedName>
</protein>
<keyword evidence="3" id="KW-1133">Transmembrane helix</keyword>